<evidence type="ECO:0000313" key="3">
    <source>
        <dbReference type="Proteomes" id="UP001259832"/>
    </source>
</evidence>
<keyword evidence="1" id="KW-0732">Signal</keyword>
<evidence type="ECO:0000313" key="2">
    <source>
        <dbReference type="EMBL" id="KAK1931683.1"/>
    </source>
</evidence>
<keyword evidence="3" id="KW-1185">Reference proteome</keyword>
<proteinExistence type="predicted"/>
<sequence>MLLTCIVLATDLDEAVGPANAVEPSVAEETVEVNVVYLATVSMRSTSYIEELLRRFTAGSSGGSPALILS</sequence>
<feature type="chain" id="PRO_5042152718" evidence="1">
    <location>
        <begin position="22"/>
        <end position="70"/>
    </location>
</feature>
<organism evidence="2 3">
    <name type="scientific">Phytophthora citrophthora</name>
    <dbReference type="NCBI Taxonomy" id="4793"/>
    <lineage>
        <taxon>Eukaryota</taxon>
        <taxon>Sar</taxon>
        <taxon>Stramenopiles</taxon>
        <taxon>Oomycota</taxon>
        <taxon>Peronosporomycetes</taxon>
        <taxon>Peronosporales</taxon>
        <taxon>Peronosporaceae</taxon>
        <taxon>Phytophthora</taxon>
    </lineage>
</organism>
<dbReference type="AlphaFoldDB" id="A0AAD9G4I1"/>
<accession>A0AAD9G4I1</accession>
<comment type="caution">
    <text evidence="2">The sequence shown here is derived from an EMBL/GenBank/DDBJ whole genome shotgun (WGS) entry which is preliminary data.</text>
</comment>
<protein>
    <submittedName>
        <fullName evidence="2">Uncharacterized protein</fullName>
    </submittedName>
</protein>
<gene>
    <name evidence="2" type="ORF">P3T76_013012</name>
</gene>
<dbReference type="EMBL" id="JASMQC010000033">
    <property type="protein sequence ID" value="KAK1931683.1"/>
    <property type="molecule type" value="Genomic_DNA"/>
</dbReference>
<name>A0AAD9G4I1_9STRA</name>
<evidence type="ECO:0000256" key="1">
    <source>
        <dbReference type="SAM" id="SignalP"/>
    </source>
</evidence>
<reference evidence="2" key="1">
    <citation type="submission" date="2023-08" db="EMBL/GenBank/DDBJ databases">
        <title>Reference Genome Resource for the Citrus Pathogen Phytophthora citrophthora.</title>
        <authorList>
            <person name="Moller H."/>
            <person name="Coetzee B."/>
            <person name="Rose L.J."/>
            <person name="Van Niekerk J.M."/>
        </authorList>
    </citation>
    <scope>NUCLEOTIDE SEQUENCE</scope>
    <source>
        <strain evidence="2">STE-U-9442</strain>
    </source>
</reference>
<dbReference type="Proteomes" id="UP001259832">
    <property type="component" value="Unassembled WGS sequence"/>
</dbReference>
<feature type="signal peptide" evidence="1">
    <location>
        <begin position="1"/>
        <end position="21"/>
    </location>
</feature>